<feature type="chain" id="PRO_5003321748" description="Secreted protein" evidence="1">
    <location>
        <begin position="20"/>
        <end position="189"/>
    </location>
</feature>
<gene>
    <name evidence="2" type="ORF">MELLADRAFT_64489</name>
</gene>
<name>F4RRN0_MELLP</name>
<dbReference type="AlphaFoldDB" id="F4RRN0"/>
<dbReference type="EMBL" id="GL883115">
    <property type="protein sequence ID" value="EGG04992.1"/>
    <property type="molecule type" value="Genomic_DNA"/>
</dbReference>
<feature type="signal peptide" evidence="1">
    <location>
        <begin position="1"/>
        <end position="19"/>
    </location>
</feature>
<protein>
    <recommendedName>
        <fullName evidence="4">Secreted protein</fullName>
    </recommendedName>
</protein>
<keyword evidence="1" id="KW-0732">Signal</keyword>
<keyword evidence="3" id="KW-1185">Reference proteome</keyword>
<evidence type="ECO:0000313" key="3">
    <source>
        <dbReference type="Proteomes" id="UP000001072"/>
    </source>
</evidence>
<evidence type="ECO:0000256" key="1">
    <source>
        <dbReference type="SAM" id="SignalP"/>
    </source>
</evidence>
<dbReference type="VEuPathDB" id="FungiDB:MELLADRAFT_64489"/>
<proteinExistence type="predicted"/>
<dbReference type="GeneID" id="18930266"/>
<accession>F4RRN0</accession>
<organism evidence="3">
    <name type="scientific">Melampsora larici-populina (strain 98AG31 / pathotype 3-4-7)</name>
    <name type="common">Poplar leaf rust fungus</name>
    <dbReference type="NCBI Taxonomy" id="747676"/>
    <lineage>
        <taxon>Eukaryota</taxon>
        <taxon>Fungi</taxon>
        <taxon>Dikarya</taxon>
        <taxon>Basidiomycota</taxon>
        <taxon>Pucciniomycotina</taxon>
        <taxon>Pucciniomycetes</taxon>
        <taxon>Pucciniales</taxon>
        <taxon>Melampsoraceae</taxon>
        <taxon>Melampsora</taxon>
    </lineage>
</organism>
<reference evidence="3" key="1">
    <citation type="journal article" date="2011" name="Proc. Natl. Acad. Sci. U.S.A.">
        <title>Obligate biotrophy features unraveled by the genomic analysis of rust fungi.</title>
        <authorList>
            <person name="Duplessis S."/>
            <person name="Cuomo C.A."/>
            <person name="Lin Y.-C."/>
            <person name="Aerts A."/>
            <person name="Tisserant E."/>
            <person name="Veneault-Fourrey C."/>
            <person name="Joly D.L."/>
            <person name="Hacquard S."/>
            <person name="Amselem J."/>
            <person name="Cantarel B.L."/>
            <person name="Chiu R."/>
            <person name="Coutinho P.M."/>
            <person name="Feau N."/>
            <person name="Field M."/>
            <person name="Frey P."/>
            <person name="Gelhaye E."/>
            <person name="Goldberg J."/>
            <person name="Grabherr M.G."/>
            <person name="Kodira C.D."/>
            <person name="Kohler A."/>
            <person name="Kuees U."/>
            <person name="Lindquist E.A."/>
            <person name="Lucas S.M."/>
            <person name="Mago R."/>
            <person name="Mauceli E."/>
            <person name="Morin E."/>
            <person name="Murat C."/>
            <person name="Pangilinan J.L."/>
            <person name="Park R."/>
            <person name="Pearson M."/>
            <person name="Quesneville H."/>
            <person name="Rouhier N."/>
            <person name="Sakthikumar S."/>
            <person name="Salamov A.A."/>
            <person name="Schmutz J."/>
            <person name="Selles B."/>
            <person name="Shapiro H."/>
            <person name="Tanguay P."/>
            <person name="Tuskan G.A."/>
            <person name="Henrissat B."/>
            <person name="Van de Peer Y."/>
            <person name="Rouze P."/>
            <person name="Ellis J.G."/>
            <person name="Dodds P.N."/>
            <person name="Schein J.E."/>
            <person name="Zhong S."/>
            <person name="Hamelin R.C."/>
            <person name="Grigoriev I.V."/>
            <person name="Szabo L.J."/>
            <person name="Martin F."/>
        </authorList>
    </citation>
    <scope>NUCLEOTIDE SEQUENCE [LARGE SCALE GENOMIC DNA]</scope>
    <source>
        <strain evidence="3">98AG31 / pathotype 3-4-7</strain>
    </source>
</reference>
<evidence type="ECO:0008006" key="4">
    <source>
        <dbReference type="Google" id="ProtNLM"/>
    </source>
</evidence>
<evidence type="ECO:0000313" key="2">
    <source>
        <dbReference type="EMBL" id="EGG04992.1"/>
    </source>
</evidence>
<dbReference type="RefSeq" id="XP_007411745.1">
    <property type="nucleotide sequence ID" value="XM_007411683.1"/>
</dbReference>
<dbReference type="InParanoid" id="F4RRN0"/>
<dbReference type="HOGENOM" id="CLU_1434725_0_0_1"/>
<dbReference type="Proteomes" id="UP000001072">
    <property type="component" value="Unassembled WGS sequence"/>
</dbReference>
<sequence length="189" mass="21424">MHSKLLLTALVCTLSFTLGQSKPMLIMYLSSQPFTIALIMNVVQPWETQNLDDQRLDSEPWKSEQGKNLCQQLETHLKGEAAEVPLEDLFGSESLVTYNYYNKGLRQVSTQEFFQHTEKGNFKPRGVAGYSGLTFSPTDSSHKLYGRNWIWEYIHDDGFLYSGFGEVTIADPHTHISVINIKYGGKQPA</sequence>
<dbReference type="KEGG" id="mlr:MELLADRAFT_64489"/>